<accession>A0ABW5J5D6</accession>
<comment type="caution">
    <text evidence="2">The sequence shown here is derived from an EMBL/GenBank/DDBJ whole genome shotgun (WGS) entry which is preliminary data.</text>
</comment>
<keyword evidence="3" id="KW-1185">Reference proteome</keyword>
<proteinExistence type="predicted"/>
<feature type="region of interest" description="Disordered" evidence="1">
    <location>
        <begin position="9"/>
        <end position="33"/>
    </location>
</feature>
<reference evidence="3" key="1">
    <citation type="journal article" date="2019" name="Int. J. Syst. Evol. Microbiol.">
        <title>The Global Catalogue of Microorganisms (GCM) 10K type strain sequencing project: providing services to taxonomists for standard genome sequencing and annotation.</title>
        <authorList>
            <consortium name="The Broad Institute Genomics Platform"/>
            <consortium name="The Broad Institute Genome Sequencing Center for Infectious Disease"/>
            <person name="Wu L."/>
            <person name="Ma J."/>
        </authorList>
    </citation>
    <scope>NUCLEOTIDE SEQUENCE [LARGE SCALE GENOMIC DNA]</scope>
    <source>
        <strain evidence="3">KCTC 52344</strain>
    </source>
</reference>
<dbReference type="Proteomes" id="UP001597510">
    <property type="component" value="Unassembled WGS sequence"/>
</dbReference>
<feature type="compositionally biased region" description="Low complexity" evidence="1">
    <location>
        <begin position="18"/>
        <end position="29"/>
    </location>
</feature>
<dbReference type="EMBL" id="JBHULC010000005">
    <property type="protein sequence ID" value="MFD2520383.1"/>
    <property type="molecule type" value="Genomic_DNA"/>
</dbReference>
<name>A0ABW5J5D6_9BACT</name>
<evidence type="ECO:0000313" key="3">
    <source>
        <dbReference type="Proteomes" id="UP001597510"/>
    </source>
</evidence>
<gene>
    <name evidence="2" type="ORF">ACFSR2_05785</name>
</gene>
<sequence length="129" mass="14893">MSQGYKLRFDQMRENDPTQTEQNETTENQDYYQQSGSTRNLCLVWPDGKRAFYNYSYLVSVAFDPGEDKNVITLCFSSDVIKIQGFLLEPLFMALFEHLPRIITATDERYATGEESLVTNILIENKDNG</sequence>
<dbReference type="RefSeq" id="WP_340239017.1">
    <property type="nucleotide sequence ID" value="NZ_JBBEWC010000011.1"/>
</dbReference>
<evidence type="ECO:0000313" key="2">
    <source>
        <dbReference type="EMBL" id="MFD2520383.1"/>
    </source>
</evidence>
<protein>
    <submittedName>
        <fullName evidence="2">Uncharacterized protein</fullName>
    </submittedName>
</protein>
<organism evidence="2 3">
    <name type="scientific">Emticicia soli</name>
    <dbReference type="NCBI Taxonomy" id="2027878"/>
    <lineage>
        <taxon>Bacteria</taxon>
        <taxon>Pseudomonadati</taxon>
        <taxon>Bacteroidota</taxon>
        <taxon>Cytophagia</taxon>
        <taxon>Cytophagales</taxon>
        <taxon>Leadbetterellaceae</taxon>
        <taxon>Emticicia</taxon>
    </lineage>
</organism>
<evidence type="ECO:0000256" key="1">
    <source>
        <dbReference type="SAM" id="MobiDB-lite"/>
    </source>
</evidence>